<reference evidence="2 3" key="1">
    <citation type="submission" date="2022-10" db="EMBL/GenBank/DDBJ databases">
        <title>Ruegeria sp. nov., isolated from ocean surface sediments.</title>
        <authorList>
            <person name="He W."/>
            <person name="Xue H.-P."/>
            <person name="Zhang D.-F."/>
        </authorList>
    </citation>
    <scope>NUCLEOTIDE SEQUENCE [LARGE SCALE GENOMIC DNA]</scope>
    <source>
        <strain evidence="2 3">XHP0148</strain>
    </source>
</reference>
<sequence length="57" mass="6038">MRPDSSPATPDAPAKRDERRAFIALAVFLAPALAVAIVGGWGFIIWMSQLIYGPPAG</sequence>
<evidence type="ECO:0000256" key="1">
    <source>
        <dbReference type="SAM" id="Phobius"/>
    </source>
</evidence>
<accession>A0ABT3APP1</accession>
<gene>
    <name evidence="2" type="primary">napE</name>
    <name evidence="2" type="ORF">OE747_20085</name>
</gene>
<comment type="caution">
    <text evidence="2">The sequence shown here is derived from an EMBL/GenBank/DDBJ whole genome shotgun (WGS) entry which is preliminary data.</text>
</comment>
<keyword evidence="1" id="KW-0812">Transmembrane</keyword>
<name>A0ABT3APP1_9RHOB</name>
<feature type="transmembrane region" description="Helical" evidence="1">
    <location>
        <begin position="21"/>
        <end position="47"/>
    </location>
</feature>
<dbReference type="EMBL" id="JAOWLB010000019">
    <property type="protein sequence ID" value="MCV2890645.1"/>
    <property type="molecule type" value="Genomic_DNA"/>
</dbReference>
<dbReference type="InterPro" id="IPR004448">
    <property type="entry name" value="Nitrate_reductase_NapE"/>
</dbReference>
<keyword evidence="3" id="KW-1185">Reference proteome</keyword>
<evidence type="ECO:0000313" key="2">
    <source>
        <dbReference type="EMBL" id="MCV2890645.1"/>
    </source>
</evidence>
<dbReference type="InterPro" id="IPR010649">
    <property type="entry name" value="NapE_TorE"/>
</dbReference>
<organism evidence="2 3">
    <name type="scientific">Ruegeria aquimaris</name>
    <dbReference type="NCBI Taxonomy" id="2984333"/>
    <lineage>
        <taxon>Bacteria</taxon>
        <taxon>Pseudomonadati</taxon>
        <taxon>Pseudomonadota</taxon>
        <taxon>Alphaproteobacteria</taxon>
        <taxon>Rhodobacterales</taxon>
        <taxon>Roseobacteraceae</taxon>
        <taxon>Ruegeria</taxon>
    </lineage>
</organism>
<dbReference type="NCBIfam" id="TIGR02973">
    <property type="entry name" value="nitrate_rd_NapE"/>
    <property type="match status" value="1"/>
</dbReference>
<dbReference type="Pfam" id="PF06796">
    <property type="entry name" value="NapE"/>
    <property type="match status" value="1"/>
</dbReference>
<protein>
    <submittedName>
        <fullName evidence="2">Periplasmic nitrate reductase, NapE protein</fullName>
    </submittedName>
</protein>
<evidence type="ECO:0000313" key="3">
    <source>
        <dbReference type="Proteomes" id="UP001320899"/>
    </source>
</evidence>
<dbReference type="Proteomes" id="UP001320899">
    <property type="component" value="Unassembled WGS sequence"/>
</dbReference>
<dbReference type="RefSeq" id="WP_263830267.1">
    <property type="nucleotide sequence ID" value="NZ_JAOWLB010000019.1"/>
</dbReference>
<proteinExistence type="predicted"/>
<keyword evidence="1" id="KW-1133">Transmembrane helix</keyword>
<keyword evidence="1" id="KW-0472">Membrane</keyword>